<sequence>MFWKIYRKGSGAMVDKIWFTPQTTAEEVYECLEDEYDFCILITPDSED</sequence>
<dbReference type="Proteomes" id="UP000230876">
    <property type="component" value="Segment"/>
</dbReference>
<reference evidence="1 2" key="1">
    <citation type="journal article" date="2016" name="Front. Microbiol.">
        <title>Characterization of Novel Bacteriophages for Biocontrol of Bacterial Blight in Leek Caused by Pseudomonas syringae pv. porri.</title>
        <authorList>
            <person name="Rombouts S."/>
            <person name="Lavigne R."/>
        </authorList>
    </citation>
    <scope>NUCLEOTIDE SEQUENCE [LARGE SCALE GENOMIC DNA]</scope>
</reference>
<organism evidence="1 2">
    <name type="scientific">Pseudomonas phage vB_PsyM_KIL2</name>
    <dbReference type="NCBI Taxonomy" id="1777066"/>
    <lineage>
        <taxon>Viruses</taxon>
        <taxon>Duplodnaviria</taxon>
        <taxon>Heunggongvirae</taxon>
        <taxon>Uroviricota</taxon>
        <taxon>Caudoviricetes</taxon>
        <taxon>Vandenendeviridae</taxon>
        <taxon>Gorskivirinae</taxon>
        <taxon>Flaumdravirus</taxon>
        <taxon>Flaumdravirus KIL4</taxon>
    </lineage>
</organism>
<protein>
    <submittedName>
        <fullName evidence="1">Uncharacterized protein</fullName>
    </submittedName>
</protein>
<gene>
    <name evidence="1" type="ORF">vB_PsyM_KIL2_0155</name>
</gene>
<accession>A0A142IEA0</accession>
<dbReference type="EMBL" id="KU130127">
    <property type="protein sequence ID" value="AMR57555.1"/>
    <property type="molecule type" value="Genomic_DNA"/>
</dbReference>
<name>A0A142IEA0_9CAUD</name>
<evidence type="ECO:0000313" key="1">
    <source>
        <dbReference type="EMBL" id="AMR57555.1"/>
    </source>
</evidence>
<proteinExistence type="predicted"/>
<evidence type="ECO:0000313" key="2">
    <source>
        <dbReference type="Proteomes" id="UP000230876"/>
    </source>
</evidence>